<gene>
    <name evidence="1" type="ordered locus">GNIT_1422</name>
</gene>
<sequence length="45" mass="5132">MISDTSLFIVSLKTDELTINNLVPLAFIIFTKEAVWISNHPSQKR</sequence>
<organism evidence="1 2">
    <name type="scientific">Glaciecola nitratireducens (strain JCM 12485 / KCTC 12276 / FR1064)</name>
    <dbReference type="NCBI Taxonomy" id="1085623"/>
    <lineage>
        <taxon>Bacteria</taxon>
        <taxon>Pseudomonadati</taxon>
        <taxon>Pseudomonadota</taxon>
        <taxon>Gammaproteobacteria</taxon>
        <taxon>Alteromonadales</taxon>
        <taxon>Alteromonadaceae</taxon>
        <taxon>Brumicola</taxon>
    </lineage>
</organism>
<name>G4QL70_GLANF</name>
<dbReference type="AlphaFoldDB" id="G4QL70"/>
<dbReference type="STRING" id="1085623.GNIT_1422"/>
<reference evidence="1 2" key="1">
    <citation type="journal article" date="2011" name="J. Bacteriol.">
        <title>Complete genome sequence of seawater bacterium Glaciecola nitratireducens FR1064T.</title>
        <authorList>
            <person name="Bian F."/>
            <person name="Qin Q.L."/>
            <person name="Xie B.B."/>
            <person name="Shu Y.L."/>
            <person name="Zhang X.Y."/>
            <person name="Yu Y."/>
            <person name="Chen B."/>
            <person name="Chen X.L."/>
            <person name="Zhou B.C."/>
            <person name="Zhang Y.Z."/>
        </authorList>
    </citation>
    <scope>NUCLEOTIDE SEQUENCE [LARGE SCALE GENOMIC DNA]</scope>
    <source>
        <strain evidence="2">JCM 12485 / KCTC 12276 / FR1064</strain>
    </source>
</reference>
<dbReference type="HOGENOM" id="CLU_3200344_0_0_6"/>
<keyword evidence="2" id="KW-1185">Reference proteome</keyword>
<accession>G4QL70</accession>
<evidence type="ECO:0000313" key="1">
    <source>
        <dbReference type="EMBL" id="AEP29541.1"/>
    </source>
</evidence>
<dbReference type="EMBL" id="CP003060">
    <property type="protein sequence ID" value="AEP29541.1"/>
    <property type="molecule type" value="Genomic_DNA"/>
</dbReference>
<dbReference type="Proteomes" id="UP000009282">
    <property type="component" value="Chromosome"/>
</dbReference>
<protein>
    <submittedName>
        <fullName evidence="1">Uncharacterized protein</fullName>
    </submittedName>
</protein>
<proteinExistence type="predicted"/>
<dbReference type="KEGG" id="gni:GNIT_1422"/>
<evidence type="ECO:0000313" key="2">
    <source>
        <dbReference type="Proteomes" id="UP000009282"/>
    </source>
</evidence>